<evidence type="ECO:0000313" key="2">
    <source>
        <dbReference type="Proteomes" id="UP001196413"/>
    </source>
</evidence>
<reference evidence="1" key="1">
    <citation type="submission" date="2021-06" db="EMBL/GenBank/DDBJ databases">
        <title>Parelaphostrongylus tenuis whole genome reference sequence.</title>
        <authorList>
            <person name="Garwood T.J."/>
            <person name="Larsen P.A."/>
            <person name="Fountain-Jones N.M."/>
            <person name="Garbe J.R."/>
            <person name="Macchietto M.G."/>
            <person name="Kania S.A."/>
            <person name="Gerhold R.W."/>
            <person name="Richards J.E."/>
            <person name="Wolf T.M."/>
        </authorList>
    </citation>
    <scope>NUCLEOTIDE SEQUENCE</scope>
    <source>
        <strain evidence="1">MNPRO001-30</strain>
        <tissue evidence="1">Meninges</tissue>
    </source>
</reference>
<dbReference type="Proteomes" id="UP001196413">
    <property type="component" value="Unassembled WGS sequence"/>
</dbReference>
<comment type="caution">
    <text evidence="1">The sequence shown here is derived from an EMBL/GenBank/DDBJ whole genome shotgun (WGS) entry which is preliminary data.</text>
</comment>
<organism evidence="1 2">
    <name type="scientific">Parelaphostrongylus tenuis</name>
    <name type="common">Meningeal worm</name>
    <dbReference type="NCBI Taxonomy" id="148309"/>
    <lineage>
        <taxon>Eukaryota</taxon>
        <taxon>Metazoa</taxon>
        <taxon>Ecdysozoa</taxon>
        <taxon>Nematoda</taxon>
        <taxon>Chromadorea</taxon>
        <taxon>Rhabditida</taxon>
        <taxon>Rhabditina</taxon>
        <taxon>Rhabditomorpha</taxon>
        <taxon>Strongyloidea</taxon>
        <taxon>Metastrongylidae</taxon>
        <taxon>Parelaphostrongylus</taxon>
    </lineage>
</organism>
<dbReference type="EMBL" id="JAHQIW010000162">
    <property type="protein sequence ID" value="KAJ1346376.1"/>
    <property type="molecule type" value="Genomic_DNA"/>
</dbReference>
<proteinExistence type="predicted"/>
<protein>
    <submittedName>
        <fullName evidence="1">Uncharacterized protein</fullName>
    </submittedName>
</protein>
<dbReference type="AlphaFoldDB" id="A0AAD5QGR5"/>
<sequence>MSTLLRLMGKSARRIVTKLAMFVQLRSWLRAFREDGDQLTDNPRGGRPRQVDRRAVINRTEEDPSMSIRMLADKFDWDPMTIWYILQ</sequence>
<keyword evidence="2" id="KW-1185">Reference proteome</keyword>
<gene>
    <name evidence="1" type="ORF">KIN20_001146</name>
</gene>
<evidence type="ECO:0000313" key="1">
    <source>
        <dbReference type="EMBL" id="KAJ1346376.1"/>
    </source>
</evidence>
<name>A0AAD5QGR5_PARTN</name>
<accession>A0AAD5QGR5</accession>